<protein>
    <recommendedName>
        <fullName evidence="2">HAT C-terminal dimerisation domain-containing protein</fullName>
    </recommendedName>
</protein>
<feature type="region of interest" description="Disordered" evidence="1">
    <location>
        <begin position="1"/>
        <end position="50"/>
    </location>
</feature>
<feature type="region of interest" description="Disordered" evidence="1">
    <location>
        <begin position="186"/>
        <end position="215"/>
    </location>
</feature>
<dbReference type="Proteomes" id="UP000235392">
    <property type="component" value="Unassembled WGS sequence"/>
</dbReference>
<feature type="compositionally biased region" description="Polar residues" evidence="1">
    <location>
        <begin position="206"/>
        <end position="215"/>
    </location>
</feature>
<dbReference type="InterPro" id="IPR012337">
    <property type="entry name" value="RNaseH-like_sf"/>
</dbReference>
<organism evidence="3 4">
    <name type="scientific">Puccinia coronata f. sp. avenae</name>
    <dbReference type="NCBI Taxonomy" id="200324"/>
    <lineage>
        <taxon>Eukaryota</taxon>
        <taxon>Fungi</taxon>
        <taxon>Dikarya</taxon>
        <taxon>Basidiomycota</taxon>
        <taxon>Pucciniomycotina</taxon>
        <taxon>Pucciniomycetes</taxon>
        <taxon>Pucciniales</taxon>
        <taxon>Pucciniaceae</taxon>
        <taxon>Puccinia</taxon>
    </lineage>
</organism>
<dbReference type="InterPro" id="IPR008906">
    <property type="entry name" value="HATC_C_dom"/>
</dbReference>
<comment type="caution">
    <text evidence="3">The sequence shown here is derived from an EMBL/GenBank/DDBJ whole genome shotgun (WGS) entry which is preliminary data.</text>
</comment>
<evidence type="ECO:0000259" key="2">
    <source>
        <dbReference type="Pfam" id="PF05699"/>
    </source>
</evidence>
<dbReference type="GO" id="GO:0005634">
    <property type="term" value="C:nucleus"/>
    <property type="evidence" value="ECO:0007669"/>
    <property type="project" value="TreeGrafter"/>
</dbReference>
<sequence length="569" mass="63718">MASNRKKNKRTTSSNSSPQPRIQDDSQPQGINPLVTPTSTQPPSETNHGESEAIELLDASHKAILHPTIIKSLPRRLTVSKDIHMIYLAVQHEYKSVLEAHNGVLYLGFDAWQSPNGFDILGVVIYCHTGDYLAQKVTLVVEKFEIQHKICGIVSDNASNNKAMYSEDNSDAEDEDTNRHIQVLHEDRDNPSSGNQHSKSEAESIIGNNQDNTESLSLDNIENMSDEGESNTYTTDGCRETLAKFCMIAKKLRYSPNSKIEFAQICREKECPTPHTIERDVRTRWNSTNSQLISIIRCEKAILEWQRHKRYGVDRKYHLEHSDFDLARDLVEVLNLFHEITLQISMSGLAQLANIVVFIDQITDHLLTAIRLQFVKYFKLAHWEPEWISEAIRLARDMWLSIYKPSPVAPSLALAATVVHKPKTGTLAGLGEAAAAQGGNCLTDLLDIWLAGALILNDNEPVNPLKWWLQQKRIGNTHGGLLQMALDVLSCPATSVDVERAFSFGGSYVSSKRHRLSAQSLTRGMAVAFYSKNGMIKEGVLAKWKDGIQTAKKGKSNNKGKRKVIELDD</sequence>
<dbReference type="InterPro" id="IPR052717">
    <property type="entry name" value="Vacuolar_transposase_reg"/>
</dbReference>
<dbReference type="PANTHER" id="PTHR46169">
    <property type="entry name" value="DNA REPLICATION-RELATED ELEMENT FACTOR, ISOFORM A"/>
    <property type="match status" value="1"/>
</dbReference>
<proteinExistence type="predicted"/>
<dbReference type="AlphaFoldDB" id="A0A2N5VD67"/>
<accession>A0A2N5VD67</accession>
<evidence type="ECO:0000256" key="1">
    <source>
        <dbReference type="SAM" id="MobiDB-lite"/>
    </source>
</evidence>
<evidence type="ECO:0000313" key="3">
    <source>
        <dbReference type="EMBL" id="PLW47935.1"/>
    </source>
</evidence>
<dbReference type="GO" id="GO:0006357">
    <property type="term" value="P:regulation of transcription by RNA polymerase II"/>
    <property type="evidence" value="ECO:0007669"/>
    <property type="project" value="TreeGrafter"/>
</dbReference>
<dbReference type="Pfam" id="PF05699">
    <property type="entry name" value="Dimer_Tnp_hAT"/>
    <property type="match status" value="1"/>
</dbReference>
<dbReference type="PANTHER" id="PTHR46169:SF15">
    <property type="entry name" value="INNER CENTROMERE PROTEIN A-LIKE ISOFORM X1-RELATED"/>
    <property type="match status" value="1"/>
</dbReference>
<dbReference type="EMBL" id="PGCI01000027">
    <property type="protein sequence ID" value="PLW47935.1"/>
    <property type="molecule type" value="Genomic_DNA"/>
</dbReference>
<reference evidence="3 4" key="1">
    <citation type="submission" date="2017-11" db="EMBL/GenBank/DDBJ databases">
        <title>De novo assembly and phasing of dikaryotic genomes from two isolates of Puccinia coronata f. sp. avenae, the causal agent of oat crown rust.</title>
        <authorList>
            <person name="Miller M.E."/>
            <person name="Zhang Y."/>
            <person name="Omidvar V."/>
            <person name="Sperschneider J."/>
            <person name="Schwessinger B."/>
            <person name="Raley C."/>
            <person name="Palmer J.M."/>
            <person name="Garnica D."/>
            <person name="Upadhyaya N."/>
            <person name="Rathjen J."/>
            <person name="Taylor J.M."/>
            <person name="Park R.F."/>
            <person name="Dodds P.N."/>
            <person name="Hirsch C.D."/>
            <person name="Kianian S.F."/>
            <person name="Figueroa M."/>
        </authorList>
    </citation>
    <scope>NUCLEOTIDE SEQUENCE [LARGE SCALE GENOMIC DNA]</scope>
    <source>
        <strain evidence="3">12SD80</strain>
    </source>
</reference>
<feature type="domain" description="HAT C-terminal dimerisation" evidence="2">
    <location>
        <begin position="449"/>
        <end position="521"/>
    </location>
</feature>
<dbReference type="GO" id="GO:0046983">
    <property type="term" value="F:protein dimerization activity"/>
    <property type="evidence" value="ECO:0007669"/>
    <property type="project" value="InterPro"/>
</dbReference>
<dbReference type="SUPFAM" id="SSF53098">
    <property type="entry name" value="Ribonuclease H-like"/>
    <property type="match status" value="1"/>
</dbReference>
<feature type="compositionally biased region" description="Basic residues" evidence="1">
    <location>
        <begin position="1"/>
        <end position="10"/>
    </location>
</feature>
<feature type="compositionally biased region" description="Polar residues" evidence="1">
    <location>
        <begin position="25"/>
        <end position="46"/>
    </location>
</feature>
<gene>
    <name evidence="3" type="ORF">PCASD_04907</name>
</gene>
<evidence type="ECO:0000313" key="4">
    <source>
        <dbReference type="Proteomes" id="UP000235392"/>
    </source>
</evidence>
<name>A0A2N5VD67_9BASI</name>